<accession>A0A4R6WN76</accession>
<name>A0A4R6WN76_9SPHI</name>
<dbReference type="Proteomes" id="UP000295292">
    <property type="component" value="Unassembled WGS sequence"/>
</dbReference>
<gene>
    <name evidence="1" type="ORF">CLV99_1699</name>
</gene>
<dbReference type="EMBL" id="SNYV01000011">
    <property type="protein sequence ID" value="TDQ80242.1"/>
    <property type="molecule type" value="Genomic_DNA"/>
</dbReference>
<protein>
    <submittedName>
        <fullName evidence="1">Uncharacterized protein DUF3575</fullName>
    </submittedName>
</protein>
<reference evidence="1 2" key="1">
    <citation type="submission" date="2019-03" db="EMBL/GenBank/DDBJ databases">
        <title>Genomic Encyclopedia of Archaeal and Bacterial Type Strains, Phase II (KMG-II): from individual species to whole genera.</title>
        <authorList>
            <person name="Goeker M."/>
        </authorList>
    </citation>
    <scope>NUCLEOTIDE SEQUENCE [LARGE SCALE GENOMIC DNA]</scope>
    <source>
        <strain evidence="1 2">DSM 28353</strain>
    </source>
</reference>
<organism evidence="1 2">
    <name type="scientific">Sphingobacterium yanglingense</name>
    <dbReference type="NCBI Taxonomy" id="1437280"/>
    <lineage>
        <taxon>Bacteria</taxon>
        <taxon>Pseudomonadati</taxon>
        <taxon>Bacteroidota</taxon>
        <taxon>Sphingobacteriia</taxon>
        <taxon>Sphingobacteriales</taxon>
        <taxon>Sphingobacteriaceae</taxon>
        <taxon>Sphingobacterium</taxon>
    </lineage>
</organism>
<comment type="caution">
    <text evidence="1">The sequence shown here is derived from an EMBL/GenBank/DDBJ whole genome shotgun (WGS) entry which is preliminary data.</text>
</comment>
<evidence type="ECO:0000313" key="1">
    <source>
        <dbReference type="EMBL" id="TDQ80242.1"/>
    </source>
</evidence>
<dbReference type="InterPro" id="IPR021958">
    <property type="entry name" value="DUF3575"/>
</dbReference>
<dbReference type="AlphaFoldDB" id="A0A4R6WN76"/>
<keyword evidence="2" id="KW-1185">Reference proteome</keyword>
<sequence length="277" mass="30857">MLLYYLYLAQPNSNNMKLKSLLFISSIFILFSGASVFGQQTDSEPKNMVKLNVLPLISGKFAFEYERMIKDRITVGGAVSFRPSKGLPFLSTVRDIVDNDDLNEFLDGFKSGNFSITPEARFYTSKRGPFRGFYVAPYLKYTNYSLRAPLNYDLELTAGGQTFKESGSIPVKGSLNAYTAGFSIGFNFRLTDNLNLDWRLIGPGYGFAKGSLGGQKKLTADEQEQIRKELDDIKDALSDLPVSVKMKYEVHGEGVDVKVSNSPWAGIRSGLSVGYRF</sequence>
<dbReference type="Pfam" id="PF12099">
    <property type="entry name" value="DUF3575"/>
    <property type="match status" value="1"/>
</dbReference>
<dbReference type="OrthoDB" id="1118958at2"/>
<evidence type="ECO:0000313" key="2">
    <source>
        <dbReference type="Proteomes" id="UP000295292"/>
    </source>
</evidence>
<proteinExistence type="predicted"/>